<comment type="cofactor">
    <cofactor evidence="6">
        <name>Fe cation</name>
        <dbReference type="ChEBI" id="CHEBI:24875"/>
    </cofactor>
</comment>
<feature type="binding site" evidence="6">
    <location>
        <position position="449"/>
    </location>
    <ligand>
        <name>Mg(2+)</name>
        <dbReference type="ChEBI" id="CHEBI:18420"/>
    </ligand>
</feature>
<keyword evidence="8" id="KW-1185">Reference proteome</keyword>
<reference evidence="7 8" key="1">
    <citation type="submission" date="2020-10" db="EMBL/GenBank/DDBJ databases">
        <title>Complete genome sequence of Paludibaculum fermentans P105T, a facultatively anaerobic acidobacterium capable of dissimilatory Fe(III) reduction.</title>
        <authorList>
            <person name="Dedysh S.N."/>
            <person name="Beletsky A.V."/>
            <person name="Kulichevskaya I.S."/>
            <person name="Mardanov A.V."/>
            <person name="Ravin N.V."/>
        </authorList>
    </citation>
    <scope>NUCLEOTIDE SEQUENCE [LARGE SCALE GENOMIC DNA]</scope>
    <source>
        <strain evidence="7 8">P105</strain>
    </source>
</reference>
<comment type="similarity">
    <text evidence="2">Belongs to the [NiFe]/[NiFeSe] hydrogenase large subunit family.</text>
</comment>
<keyword evidence="6" id="KW-0408">Iron</keyword>
<feature type="binding site" evidence="6">
    <location>
        <position position="446"/>
    </location>
    <ligand>
        <name>Fe cation</name>
        <dbReference type="ChEBI" id="CHEBI:24875"/>
    </ligand>
</feature>
<dbReference type="Proteomes" id="UP000593892">
    <property type="component" value="Chromosome"/>
</dbReference>
<evidence type="ECO:0000256" key="4">
    <source>
        <dbReference type="ARBA" id="ARBA00022723"/>
    </source>
</evidence>
<evidence type="ECO:0000313" key="8">
    <source>
        <dbReference type="Proteomes" id="UP000593892"/>
    </source>
</evidence>
<dbReference type="KEGG" id="pfer:IRI77_00830"/>
<dbReference type="Pfam" id="PF00374">
    <property type="entry name" value="NiFeSe_Hases"/>
    <property type="match status" value="2"/>
</dbReference>
<dbReference type="InterPro" id="IPR029014">
    <property type="entry name" value="NiFe-Hase_large"/>
</dbReference>
<protein>
    <submittedName>
        <fullName evidence="7">Ni/Fe hydrogenase subunit alpha</fullName>
    </submittedName>
</protein>
<dbReference type="GO" id="GO:0016151">
    <property type="term" value="F:nickel cation binding"/>
    <property type="evidence" value="ECO:0007669"/>
    <property type="project" value="InterPro"/>
</dbReference>
<evidence type="ECO:0000256" key="6">
    <source>
        <dbReference type="PIRSR" id="PIRSR601501-1"/>
    </source>
</evidence>
<evidence type="ECO:0000256" key="1">
    <source>
        <dbReference type="ARBA" id="ARBA00001967"/>
    </source>
</evidence>
<dbReference type="SUPFAM" id="SSF56762">
    <property type="entry name" value="HydB/Nqo4-like"/>
    <property type="match status" value="1"/>
</dbReference>
<feature type="binding site" evidence="6">
    <location>
        <position position="43"/>
    </location>
    <ligand>
        <name>Mg(2+)</name>
        <dbReference type="ChEBI" id="CHEBI:18420"/>
    </ligand>
</feature>
<evidence type="ECO:0000256" key="2">
    <source>
        <dbReference type="ARBA" id="ARBA00009292"/>
    </source>
</evidence>
<evidence type="ECO:0000256" key="5">
    <source>
        <dbReference type="ARBA" id="ARBA00023002"/>
    </source>
</evidence>
<gene>
    <name evidence="7" type="ORF">IRI77_00830</name>
</gene>
<keyword evidence="4 6" id="KW-0479">Metal-binding</keyword>
<keyword evidence="6" id="KW-0460">Magnesium</keyword>
<evidence type="ECO:0000313" key="7">
    <source>
        <dbReference type="EMBL" id="QOY88539.1"/>
    </source>
</evidence>
<dbReference type="GO" id="GO:0008901">
    <property type="term" value="F:ferredoxin hydrogenase activity"/>
    <property type="evidence" value="ECO:0007669"/>
    <property type="project" value="InterPro"/>
</dbReference>
<feature type="binding site" evidence="6">
    <location>
        <position position="62"/>
    </location>
    <ligand>
        <name>Mg(2+)</name>
        <dbReference type="ChEBI" id="CHEBI:18420"/>
    </ligand>
</feature>
<feature type="binding site" evidence="6">
    <location>
        <position position="397"/>
    </location>
    <ligand>
        <name>Mg(2+)</name>
        <dbReference type="ChEBI" id="CHEBI:18420"/>
    </ligand>
</feature>
<name>A0A7S7SKN8_PALFE</name>
<proteinExistence type="inferred from homology"/>
<dbReference type="EMBL" id="CP063849">
    <property type="protein sequence ID" value="QOY88539.1"/>
    <property type="molecule type" value="Genomic_DNA"/>
</dbReference>
<dbReference type="Gene3D" id="1.10.645.10">
    <property type="entry name" value="Cytochrome-c3 Hydrogenase, chain B"/>
    <property type="match status" value="1"/>
</dbReference>
<feature type="binding site" evidence="6">
    <location>
        <position position="443"/>
    </location>
    <ligand>
        <name>Ni(2+)</name>
        <dbReference type="ChEBI" id="CHEBI:49786"/>
    </ligand>
</feature>
<dbReference type="AlphaFoldDB" id="A0A7S7SKN8"/>
<comment type="cofactor">
    <cofactor evidence="1 6">
        <name>Ni(2+)</name>
        <dbReference type="ChEBI" id="CHEBI:49786"/>
    </cofactor>
</comment>
<dbReference type="InterPro" id="IPR018194">
    <property type="entry name" value="Ni-dep_hyd_lsu_Ni_BS"/>
</dbReference>
<feature type="binding site" evidence="6">
    <location>
        <position position="65"/>
    </location>
    <ligand>
        <name>Ni(2+)</name>
        <dbReference type="ChEBI" id="CHEBI:49786"/>
    </ligand>
</feature>
<evidence type="ECO:0000256" key="3">
    <source>
        <dbReference type="ARBA" id="ARBA00022596"/>
    </source>
</evidence>
<feature type="binding site" evidence="6">
    <location>
        <position position="65"/>
    </location>
    <ligand>
        <name>Fe cation</name>
        <dbReference type="ChEBI" id="CHEBI:24875"/>
    </ligand>
</feature>
<dbReference type="InterPro" id="IPR001501">
    <property type="entry name" value="Ni-dep_hyd_lsu"/>
</dbReference>
<keyword evidence="3 6" id="KW-0533">Nickel</keyword>
<dbReference type="PANTHER" id="PTHR43600:SF2">
    <property type="entry name" value="F420-NON-REDUCING HYDROGENASE VHU SUBUNIT A"/>
    <property type="match status" value="1"/>
</dbReference>
<accession>A0A7S7SKN8</accession>
<keyword evidence="5" id="KW-0560">Oxidoreductase</keyword>
<organism evidence="7 8">
    <name type="scientific">Paludibaculum fermentans</name>
    <dbReference type="NCBI Taxonomy" id="1473598"/>
    <lineage>
        <taxon>Bacteria</taxon>
        <taxon>Pseudomonadati</taxon>
        <taxon>Acidobacteriota</taxon>
        <taxon>Terriglobia</taxon>
        <taxon>Bryobacterales</taxon>
        <taxon>Bryobacteraceae</taxon>
        <taxon>Paludibaculum</taxon>
    </lineage>
</organism>
<dbReference type="PANTHER" id="PTHR43600">
    <property type="entry name" value="COENZYME F420 HYDROGENASE, SUBUNIT ALPHA"/>
    <property type="match status" value="1"/>
</dbReference>
<dbReference type="PROSITE" id="PS00508">
    <property type="entry name" value="NI_HGENASE_L_2"/>
    <property type="match status" value="1"/>
</dbReference>
<sequence length="475" mass="52204">MPSTITINHVTRIEGHARIDIHLNDLGKVASTQFHVTQFRGFEKFTEGRPYYEMPAITARICGICPVSHLLASVKACDAIMAVQIPEPAALLRELLHCAQFVQSHALSFFHLSAPDLLLGFDSDPALRNIVGLIEKHPEAARDGIALRKFGQQAIERMAGERIHPSWTVPGGVNKPLSADARDHILTGLPIAKSIVRRTLKNFKAMLDDFPEESAAFGNMPTAYAGLSGLDGEFKIYDGALRFIDNAAKPLATIARPLDYAKYIGEATMPDSYLKAPYFKPLGYPEGIYRVGPLGRLNVAARMGTPEADAELDEYRERLGRIVQSSFFYHYARLIEALYGVERMEELLNEPLITDTHVRAEAGVNANQGVGIIEAPRGVLIHHYKVDDNGAITWANLIVATGHNNLALNHSIRQVAEQFVDGAQLKEGAVNRVSAVVRAYDPCLSCSTHAYGGPAVDLRLWSPNGELVDSWPKPE</sequence>
<dbReference type="RefSeq" id="WP_194450201.1">
    <property type="nucleotide sequence ID" value="NZ_CP063849.1"/>
</dbReference>